<dbReference type="Pfam" id="PF02458">
    <property type="entry name" value="Transferase"/>
    <property type="match status" value="1"/>
</dbReference>
<dbReference type="Gene3D" id="3.30.559.10">
    <property type="entry name" value="Chloramphenicol acetyltransferase-like domain"/>
    <property type="match status" value="2"/>
</dbReference>
<dbReference type="PANTHER" id="PTHR31642:SF310">
    <property type="entry name" value="FATTY ALCOHOL:CAFFEOYL-COA ACYLTRANSFERASE"/>
    <property type="match status" value="1"/>
</dbReference>
<keyword evidence="1" id="KW-0808">Transferase</keyword>
<dbReference type="PANTHER" id="PTHR31642">
    <property type="entry name" value="TRICHOTHECENE 3-O-ACETYLTRANSFERASE"/>
    <property type="match status" value="1"/>
</dbReference>
<dbReference type="EMBL" id="JAGPXC010000001">
    <property type="protein sequence ID" value="KAH6660301.1"/>
    <property type="molecule type" value="Genomic_DNA"/>
</dbReference>
<comment type="caution">
    <text evidence="2">The sequence shown here is derived from an EMBL/GenBank/DDBJ whole genome shotgun (WGS) entry which is preliminary data.</text>
</comment>
<sequence length="504" mass="55727">MTVTKVRVPLTPFDHCVPRAYYNGAIYLPLNAGITPARAFDLLHQGLHDTFLMLPWLNGQVHFQSPGSLGWRPGQLELSYEPIREDSPRPAQLRFKELQTDLDYTELQELGFPLDCFRDGDIAPTGFFSDPSTGPDVFVGQANFLPGGCIVVSAIHHAASDETAFFHFLRLWADHCASLQTHCSPPSNLPASSDDRQILRQIWKREALVSSTEDIDPETWRLVGLLPTDIKQTGALPNPASTPHALPSSKCEQTLKAGVFYIPPARLTVLRDLIAQELGVASGVSANDAVCALIWRCFMKVRVTVRQRNNSEVETNQKQAESGLNMVCDGRANYSSTLPQTYLGNITFNVQSSIPLSTLIAPGSSLGMIAGTLRRNAGRIDAENLQNLFNLLDHLPSYDELIRLKRLRTSTIDGNNMSISSLLNVPMDSVCFGDGPVFGNKGYVESARLLMEANNSFTRTCIILPRNKNGGVEFLANLYEEEVKLLMADDEFTKHAFCLCWPGM</sequence>
<dbReference type="AlphaFoldDB" id="A0A9P9A247"/>
<keyword evidence="3" id="KW-1185">Reference proteome</keyword>
<evidence type="ECO:0000313" key="2">
    <source>
        <dbReference type="EMBL" id="KAH6660301.1"/>
    </source>
</evidence>
<name>A0A9P9A247_9PEZI</name>
<gene>
    <name evidence="2" type="ORF">BKA67DRAFT_667183</name>
</gene>
<proteinExistence type="predicted"/>
<organism evidence="2 3">
    <name type="scientific">Truncatella angustata</name>
    <dbReference type="NCBI Taxonomy" id="152316"/>
    <lineage>
        <taxon>Eukaryota</taxon>
        <taxon>Fungi</taxon>
        <taxon>Dikarya</taxon>
        <taxon>Ascomycota</taxon>
        <taxon>Pezizomycotina</taxon>
        <taxon>Sordariomycetes</taxon>
        <taxon>Xylariomycetidae</taxon>
        <taxon>Amphisphaeriales</taxon>
        <taxon>Sporocadaceae</taxon>
        <taxon>Truncatella</taxon>
    </lineage>
</organism>
<dbReference type="GO" id="GO:0016747">
    <property type="term" value="F:acyltransferase activity, transferring groups other than amino-acyl groups"/>
    <property type="evidence" value="ECO:0007669"/>
    <property type="project" value="TreeGrafter"/>
</dbReference>
<evidence type="ECO:0000256" key="1">
    <source>
        <dbReference type="ARBA" id="ARBA00022679"/>
    </source>
</evidence>
<dbReference type="OrthoDB" id="429813at2759"/>
<dbReference type="InterPro" id="IPR050317">
    <property type="entry name" value="Plant_Fungal_Acyltransferase"/>
</dbReference>
<protein>
    <submittedName>
        <fullName evidence="2">Uncharacterized protein</fullName>
    </submittedName>
</protein>
<evidence type="ECO:0000313" key="3">
    <source>
        <dbReference type="Proteomes" id="UP000758603"/>
    </source>
</evidence>
<dbReference type="InterPro" id="IPR023213">
    <property type="entry name" value="CAT-like_dom_sf"/>
</dbReference>
<dbReference type="GeneID" id="70137499"/>
<accession>A0A9P9A247</accession>
<dbReference type="RefSeq" id="XP_045964432.1">
    <property type="nucleotide sequence ID" value="XM_046108608.1"/>
</dbReference>
<reference evidence="2" key="1">
    <citation type="journal article" date="2021" name="Nat. Commun.">
        <title>Genetic determinants of endophytism in the Arabidopsis root mycobiome.</title>
        <authorList>
            <person name="Mesny F."/>
            <person name="Miyauchi S."/>
            <person name="Thiergart T."/>
            <person name="Pickel B."/>
            <person name="Atanasova L."/>
            <person name="Karlsson M."/>
            <person name="Huettel B."/>
            <person name="Barry K.W."/>
            <person name="Haridas S."/>
            <person name="Chen C."/>
            <person name="Bauer D."/>
            <person name="Andreopoulos W."/>
            <person name="Pangilinan J."/>
            <person name="LaButti K."/>
            <person name="Riley R."/>
            <person name="Lipzen A."/>
            <person name="Clum A."/>
            <person name="Drula E."/>
            <person name="Henrissat B."/>
            <person name="Kohler A."/>
            <person name="Grigoriev I.V."/>
            <person name="Martin F.M."/>
            <person name="Hacquard S."/>
        </authorList>
    </citation>
    <scope>NUCLEOTIDE SEQUENCE</scope>
    <source>
        <strain evidence="2">MPI-SDFR-AT-0073</strain>
    </source>
</reference>
<dbReference type="Proteomes" id="UP000758603">
    <property type="component" value="Unassembled WGS sequence"/>
</dbReference>